<organism evidence="2 3">
    <name type="scientific">Nocardioides flavus</name>
    <name type="common">ex Wang et al. 2016</name>
    <dbReference type="NCBI Taxonomy" id="2058780"/>
    <lineage>
        <taxon>Bacteria</taxon>
        <taxon>Bacillati</taxon>
        <taxon>Actinomycetota</taxon>
        <taxon>Actinomycetes</taxon>
        <taxon>Propionibacteriales</taxon>
        <taxon>Nocardioidaceae</taxon>
        <taxon>Nocardioides</taxon>
    </lineage>
</organism>
<accession>A0ABQ3HI06</accession>
<sequence>MTPLEFFDASAPAVDPPSTTEVLTELGSRTAEQELLAALDHLDDLVTAASERDRADPVPEELVAVLHELTGADCAPLTWRSLNRRVRDGLTTWQAFWAEPGAEPDGVRLAHEVLRRSGTALGSALDTRAR</sequence>
<gene>
    <name evidence="2" type="ORF">GCM10011376_01200</name>
</gene>
<comment type="caution">
    <text evidence="2">The sequence shown here is derived from an EMBL/GenBank/DDBJ whole genome shotgun (WGS) entry which is preliminary data.</text>
</comment>
<proteinExistence type="predicted"/>
<feature type="region of interest" description="Disordered" evidence="1">
    <location>
        <begin position="1"/>
        <end position="20"/>
    </location>
</feature>
<evidence type="ECO:0000313" key="2">
    <source>
        <dbReference type="EMBL" id="GHE15010.1"/>
    </source>
</evidence>
<protein>
    <recommendedName>
        <fullName evidence="4">Hpt domain-containing protein</fullName>
    </recommendedName>
</protein>
<dbReference type="EMBL" id="BNAD01000001">
    <property type="protein sequence ID" value="GHE15010.1"/>
    <property type="molecule type" value="Genomic_DNA"/>
</dbReference>
<evidence type="ECO:0008006" key="4">
    <source>
        <dbReference type="Google" id="ProtNLM"/>
    </source>
</evidence>
<name>A0ABQ3HI06_9ACTN</name>
<evidence type="ECO:0000256" key="1">
    <source>
        <dbReference type="SAM" id="MobiDB-lite"/>
    </source>
</evidence>
<evidence type="ECO:0000313" key="3">
    <source>
        <dbReference type="Proteomes" id="UP000597341"/>
    </source>
</evidence>
<keyword evidence="3" id="KW-1185">Reference proteome</keyword>
<dbReference type="RefSeq" id="WP_191277430.1">
    <property type="nucleotide sequence ID" value="NZ_BNAD01000001.1"/>
</dbReference>
<reference evidence="3" key="1">
    <citation type="journal article" date="2019" name="Int. J. Syst. Evol. Microbiol.">
        <title>The Global Catalogue of Microorganisms (GCM) 10K type strain sequencing project: providing services to taxonomists for standard genome sequencing and annotation.</title>
        <authorList>
            <consortium name="The Broad Institute Genomics Platform"/>
            <consortium name="The Broad Institute Genome Sequencing Center for Infectious Disease"/>
            <person name="Wu L."/>
            <person name="Ma J."/>
        </authorList>
    </citation>
    <scope>NUCLEOTIDE SEQUENCE [LARGE SCALE GENOMIC DNA]</scope>
    <source>
        <strain evidence="3">CGMCC 1.12791</strain>
    </source>
</reference>
<dbReference type="Proteomes" id="UP000597341">
    <property type="component" value="Unassembled WGS sequence"/>
</dbReference>